<dbReference type="Pfam" id="PF00939">
    <property type="entry name" value="Na_sulph_symp"/>
    <property type="match status" value="1"/>
</dbReference>
<dbReference type="PANTHER" id="PTHR10283">
    <property type="entry name" value="SOLUTE CARRIER FAMILY 13 MEMBER"/>
    <property type="match status" value="1"/>
</dbReference>
<keyword evidence="3" id="KW-0813">Transport</keyword>
<feature type="transmembrane region" description="Helical" evidence="7">
    <location>
        <begin position="559"/>
        <end position="581"/>
    </location>
</feature>
<feature type="transmembrane region" description="Helical" evidence="7">
    <location>
        <begin position="602"/>
        <end position="623"/>
    </location>
</feature>
<dbReference type="CDD" id="cd01115">
    <property type="entry name" value="SLC13_permease"/>
    <property type="match status" value="1"/>
</dbReference>
<comment type="similarity">
    <text evidence="2">Belongs to the SLC13A/DASS transporter (TC 2.A.47) family. NADC subfamily.</text>
</comment>
<feature type="transmembrane region" description="Helical" evidence="7">
    <location>
        <begin position="643"/>
        <end position="665"/>
    </location>
</feature>
<dbReference type="OrthoDB" id="6493944at2759"/>
<dbReference type="Proteomes" id="UP001165740">
    <property type="component" value="Chromosome 12"/>
</dbReference>
<dbReference type="GO" id="GO:0015141">
    <property type="term" value="F:succinate transmembrane transporter activity"/>
    <property type="evidence" value="ECO:0007669"/>
    <property type="project" value="TreeGrafter"/>
</dbReference>
<feature type="transmembrane region" description="Helical" evidence="7">
    <location>
        <begin position="129"/>
        <end position="148"/>
    </location>
</feature>
<dbReference type="PANTHER" id="PTHR10283:SF82">
    <property type="entry name" value="SOLUTE CARRIER FAMILY 13 MEMBER 2"/>
    <property type="match status" value="1"/>
</dbReference>
<evidence type="ECO:0000256" key="4">
    <source>
        <dbReference type="ARBA" id="ARBA00022692"/>
    </source>
</evidence>
<feature type="transmembrane region" description="Helical" evidence="7">
    <location>
        <begin position="476"/>
        <end position="494"/>
    </location>
</feature>
<feature type="transmembrane region" description="Helical" evidence="7">
    <location>
        <begin position="428"/>
        <end position="450"/>
    </location>
</feature>
<dbReference type="GO" id="GO:0005886">
    <property type="term" value="C:plasma membrane"/>
    <property type="evidence" value="ECO:0007669"/>
    <property type="project" value="TreeGrafter"/>
</dbReference>
<dbReference type="GO" id="GO:0071285">
    <property type="term" value="P:cellular response to lithium ion"/>
    <property type="evidence" value="ECO:0007669"/>
    <property type="project" value="TreeGrafter"/>
</dbReference>
<keyword evidence="5 7" id="KW-1133">Transmembrane helix</keyword>
<dbReference type="RefSeq" id="XP_055861669.1">
    <property type="nucleotide sequence ID" value="XM_056005694.1"/>
</dbReference>
<dbReference type="GO" id="GO:0017153">
    <property type="term" value="F:sodium:dicarboxylate symporter activity"/>
    <property type="evidence" value="ECO:0007669"/>
    <property type="project" value="TreeGrafter"/>
</dbReference>
<accession>A0A9W2YG11</accession>
<name>A0A9W2YG11_BIOGL</name>
<evidence type="ECO:0000256" key="6">
    <source>
        <dbReference type="ARBA" id="ARBA00023136"/>
    </source>
</evidence>
<keyword evidence="8" id="KW-1185">Reference proteome</keyword>
<sequence>MIGTKNVVNPSEKIIHLEDFEPEVDSLPSEYLPFNLSNGHCQAHDDIHLTSFRKFADNCPPNGVTLNDETIVDEDNYSLYVEGGYTPTMNKTSWDEGVTKKTSSPEVVIVHPFLSNKDVSRRTHLLSSWYLFVVLLTPIVFLPIILLIDDQYERQAKCGYTIAVMAVYWITEALPIGVTSLIPVVVFPLLGVLTAREVSGVYFNDTSMLYVGGLTVAIALEVWDIPKRVTLLVLRLVGAEPKCLLFGITMVTWFLSMWISNTATTAMMMTIVQALIKQFKNMQMLDVEGRTSLREDSGKHEYERLEKKEHKEEAELSRLSKALSLSVAYAANIGGTASLTGTGPNLIFFAAAQKLFEEVGLDCPVTFSTWLIYGLPLSLIVVLAMYLWMVIVFLKCRGGCFLCCCGAKEKAQRLQRVKAMIAEEYRKLGGVTYAQGSIIVCFVLLIALWITRDMGGIGGWATWFKKGSVSDSTPSVVFGILLFVIPSSIPKVFAKKQTTQISYQRVTPLLSWQQVHDKMPWSLYLLLGAGYAIAHASKVTGLSQWLGDQLILLKALDQWLILLIISYVVCFATEFISNTAISTLMMPILAQLSISLQINPLFFMYPAAVASSFAFMLPVATAPNAIVFASGNVRVIDMVTSGLFLNIIGAPILVLATATWGNAFFHFDQFPAEFLKNVTQAAVNVTSGQT</sequence>
<feature type="transmembrane region" description="Helical" evidence="7">
    <location>
        <begin position="160"/>
        <end position="187"/>
    </location>
</feature>
<dbReference type="OMA" id="FRCRRPN"/>
<dbReference type="RefSeq" id="XP_055861670.1">
    <property type="nucleotide sequence ID" value="XM_056005695.1"/>
</dbReference>
<gene>
    <name evidence="9 10 11" type="primary">LOC106075244</name>
</gene>
<dbReference type="AlphaFoldDB" id="A0A9W2YG11"/>
<evidence type="ECO:0000313" key="8">
    <source>
        <dbReference type="Proteomes" id="UP001165740"/>
    </source>
</evidence>
<keyword evidence="6 7" id="KW-0472">Membrane</keyword>
<dbReference type="RefSeq" id="XP_055861668.1">
    <property type="nucleotide sequence ID" value="XM_056005693.1"/>
</dbReference>
<evidence type="ECO:0000313" key="10">
    <source>
        <dbReference type="RefSeq" id="XP_055861669.1"/>
    </source>
</evidence>
<evidence type="ECO:0000256" key="2">
    <source>
        <dbReference type="ARBA" id="ARBA00006772"/>
    </source>
</evidence>
<dbReference type="PROSITE" id="PS01271">
    <property type="entry name" value="NA_SULFATE"/>
    <property type="match status" value="1"/>
</dbReference>
<organism evidence="8 9">
    <name type="scientific">Biomphalaria glabrata</name>
    <name type="common">Bloodfluke planorb</name>
    <name type="synonym">Freshwater snail</name>
    <dbReference type="NCBI Taxonomy" id="6526"/>
    <lineage>
        <taxon>Eukaryota</taxon>
        <taxon>Metazoa</taxon>
        <taxon>Spiralia</taxon>
        <taxon>Lophotrochozoa</taxon>
        <taxon>Mollusca</taxon>
        <taxon>Gastropoda</taxon>
        <taxon>Heterobranchia</taxon>
        <taxon>Euthyneura</taxon>
        <taxon>Panpulmonata</taxon>
        <taxon>Hygrophila</taxon>
        <taxon>Lymnaeoidea</taxon>
        <taxon>Planorbidae</taxon>
        <taxon>Biomphalaria</taxon>
    </lineage>
</organism>
<evidence type="ECO:0000256" key="7">
    <source>
        <dbReference type="SAM" id="Phobius"/>
    </source>
</evidence>
<feature type="transmembrane region" description="Helical" evidence="7">
    <location>
        <begin position="207"/>
        <end position="223"/>
    </location>
</feature>
<dbReference type="GO" id="GO:0015139">
    <property type="term" value="F:alpha-ketoglutarate transmembrane transporter activity"/>
    <property type="evidence" value="ECO:0007669"/>
    <property type="project" value="TreeGrafter"/>
</dbReference>
<feature type="transmembrane region" description="Helical" evidence="7">
    <location>
        <begin position="243"/>
        <end position="276"/>
    </location>
</feature>
<evidence type="ECO:0000256" key="3">
    <source>
        <dbReference type="ARBA" id="ARBA00022448"/>
    </source>
</evidence>
<proteinExistence type="inferred from homology"/>
<keyword evidence="4 7" id="KW-0812">Transmembrane</keyword>
<feature type="transmembrane region" description="Helical" evidence="7">
    <location>
        <begin position="370"/>
        <end position="394"/>
    </location>
</feature>
<comment type="subcellular location">
    <subcellularLocation>
        <location evidence="1">Membrane</location>
        <topology evidence="1">Multi-pass membrane protein</topology>
    </subcellularLocation>
</comment>
<evidence type="ECO:0000313" key="9">
    <source>
        <dbReference type="RefSeq" id="XP_055861668.1"/>
    </source>
</evidence>
<evidence type="ECO:0000313" key="11">
    <source>
        <dbReference type="RefSeq" id="XP_055861670.1"/>
    </source>
</evidence>
<dbReference type="GeneID" id="106075244"/>
<reference evidence="9 10" key="1">
    <citation type="submission" date="2025-04" db="UniProtKB">
        <authorList>
            <consortium name="RefSeq"/>
        </authorList>
    </citation>
    <scope>IDENTIFICATION</scope>
</reference>
<dbReference type="InterPro" id="IPR031312">
    <property type="entry name" value="Na/sul_symport_CS"/>
</dbReference>
<evidence type="ECO:0000256" key="1">
    <source>
        <dbReference type="ARBA" id="ARBA00004141"/>
    </source>
</evidence>
<dbReference type="InterPro" id="IPR001898">
    <property type="entry name" value="SLC13A/DASS"/>
</dbReference>
<protein>
    <submittedName>
        <fullName evidence="9 10">Na(+)/citrate cotransporter-like</fullName>
    </submittedName>
</protein>
<evidence type="ECO:0000256" key="5">
    <source>
        <dbReference type="ARBA" id="ARBA00022989"/>
    </source>
</evidence>
<dbReference type="GO" id="GO:0015138">
    <property type="term" value="F:fumarate transmembrane transporter activity"/>
    <property type="evidence" value="ECO:0007669"/>
    <property type="project" value="TreeGrafter"/>
</dbReference>